<reference evidence="1" key="2">
    <citation type="submission" date="2023-01" db="EMBL/GenBank/DDBJ databases">
        <authorList>
            <person name="Petersen C."/>
        </authorList>
    </citation>
    <scope>NUCLEOTIDE SEQUENCE</scope>
    <source>
        <strain evidence="1">IBT 17514</strain>
    </source>
</reference>
<dbReference type="AlphaFoldDB" id="A0AAD6MSB5"/>
<accession>A0AAD6MSB5</accession>
<evidence type="ECO:0000313" key="1">
    <source>
        <dbReference type="EMBL" id="KAJ5709763.1"/>
    </source>
</evidence>
<gene>
    <name evidence="1" type="ORF">N7493_010054</name>
</gene>
<protein>
    <submittedName>
        <fullName evidence="1">Uncharacterized protein</fullName>
    </submittedName>
</protein>
<sequence length="98" mass="10537">MVVPARPTGPELTETETLYTTETTTILRCPETVLDCPLTDRVPHTTTRTIATGTTVHLVSPVTELVTVTVTKTAPVELLTVYITSNSTVLACIAPEQL</sequence>
<reference evidence="1" key="1">
    <citation type="journal article" date="2023" name="IMA Fungus">
        <title>Comparative genomic study of the Penicillium genus elucidates a diverse pangenome and 15 lateral gene transfer events.</title>
        <authorList>
            <person name="Petersen C."/>
            <person name="Sorensen T."/>
            <person name="Nielsen M.R."/>
            <person name="Sondergaard T.E."/>
            <person name="Sorensen J.L."/>
            <person name="Fitzpatrick D.A."/>
            <person name="Frisvad J.C."/>
            <person name="Nielsen K.L."/>
        </authorList>
    </citation>
    <scope>NUCLEOTIDE SEQUENCE</scope>
    <source>
        <strain evidence="1">IBT 17514</strain>
    </source>
</reference>
<evidence type="ECO:0000313" key="2">
    <source>
        <dbReference type="Proteomes" id="UP001215712"/>
    </source>
</evidence>
<keyword evidence="2" id="KW-1185">Reference proteome</keyword>
<organism evidence="1 2">
    <name type="scientific">Penicillium malachiteum</name>
    <dbReference type="NCBI Taxonomy" id="1324776"/>
    <lineage>
        <taxon>Eukaryota</taxon>
        <taxon>Fungi</taxon>
        <taxon>Dikarya</taxon>
        <taxon>Ascomycota</taxon>
        <taxon>Pezizomycotina</taxon>
        <taxon>Eurotiomycetes</taxon>
        <taxon>Eurotiomycetidae</taxon>
        <taxon>Eurotiales</taxon>
        <taxon>Aspergillaceae</taxon>
        <taxon>Penicillium</taxon>
    </lineage>
</organism>
<proteinExistence type="predicted"/>
<comment type="caution">
    <text evidence="1">The sequence shown here is derived from an EMBL/GenBank/DDBJ whole genome shotgun (WGS) entry which is preliminary data.</text>
</comment>
<dbReference type="Proteomes" id="UP001215712">
    <property type="component" value="Unassembled WGS sequence"/>
</dbReference>
<dbReference type="EMBL" id="JAQJAN010000018">
    <property type="protein sequence ID" value="KAJ5709763.1"/>
    <property type="molecule type" value="Genomic_DNA"/>
</dbReference>
<name>A0AAD6MSB5_9EURO</name>